<gene>
    <name evidence="2" type="ORF">TCLT_LOCUS10166</name>
</gene>
<proteinExistence type="predicted"/>
<evidence type="ECO:0000313" key="3">
    <source>
        <dbReference type="Proteomes" id="UP000276776"/>
    </source>
</evidence>
<protein>
    <submittedName>
        <fullName evidence="4">FH2 domain-containing protein</fullName>
    </submittedName>
</protein>
<reference evidence="4" key="1">
    <citation type="submission" date="2017-02" db="UniProtKB">
        <authorList>
            <consortium name="WormBaseParasite"/>
        </authorList>
    </citation>
    <scope>IDENTIFICATION</scope>
</reference>
<dbReference type="EMBL" id="UYYF01004999">
    <property type="protein sequence ID" value="VDN07843.1"/>
    <property type="molecule type" value="Genomic_DNA"/>
</dbReference>
<dbReference type="STRING" id="103827.A0A0N5DAH8"/>
<keyword evidence="3" id="KW-1185">Reference proteome</keyword>
<name>A0A0N5DAH8_THECL</name>
<evidence type="ECO:0000313" key="2">
    <source>
        <dbReference type="EMBL" id="VDN07843.1"/>
    </source>
</evidence>
<accession>A0A0N5DAH8</accession>
<evidence type="ECO:0000313" key="4">
    <source>
        <dbReference type="WBParaSite" id="TCLT_0001017701-mRNA-1"/>
    </source>
</evidence>
<sequence>MFWQYYREQIPTVNYSTPTVEMIQKYVHKLKQNLLYCLKVDRYKLIWHFKVDQEGEMYYYLDVSVVKELPVFYAQFMDEIFATANNISAMSKNQFDNLVAESELLVNFTHTVGINKTHLITLHEPKSNKAKEEPEIGILCAGIISEIFPWEHVQSNDPIDFMCKAQVSSFVIVDFTRFTIDLEDVFNFDSRTDIVILLNNETDDMITNFRTDARCLLDIKNQSVESLKKFFEKVLIFSQPPFMDGSYSIFNVLKKELKLLKVKTSEPLELIFGCSVEDCLEMLESAEIRLFGDRSSKIRKSPVQRTRMMIMNMEQEGLPLESLQVSENDQEIIKTFIGLPNALRNYLLDLIKRQPKTNEIQFLVEKMEDISAHSKIAPQYSNCSESEYAQFEQLFAAISLQEQNTTLKFVKFIFKDHLNVYDEISCAKLNNLDEEIKMLTNKVQATRKKQQRKISRIRRSHSEGENSRRSSVSRNTDMEAAIIDIEFHESE</sequence>
<dbReference type="Proteomes" id="UP000276776">
    <property type="component" value="Unassembled WGS sequence"/>
</dbReference>
<dbReference type="WBParaSite" id="TCLT_0001017701-mRNA-1">
    <property type="protein sequence ID" value="TCLT_0001017701-mRNA-1"/>
    <property type="gene ID" value="TCLT_0001017701"/>
</dbReference>
<evidence type="ECO:0000256" key="1">
    <source>
        <dbReference type="SAM" id="MobiDB-lite"/>
    </source>
</evidence>
<organism evidence="4">
    <name type="scientific">Thelazia callipaeda</name>
    <name type="common">Oriental eyeworm</name>
    <name type="synonym">Parasitic nematode</name>
    <dbReference type="NCBI Taxonomy" id="103827"/>
    <lineage>
        <taxon>Eukaryota</taxon>
        <taxon>Metazoa</taxon>
        <taxon>Ecdysozoa</taxon>
        <taxon>Nematoda</taxon>
        <taxon>Chromadorea</taxon>
        <taxon>Rhabditida</taxon>
        <taxon>Spirurina</taxon>
        <taxon>Spiruromorpha</taxon>
        <taxon>Thelazioidea</taxon>
        <taxon>Thelaziidae</taxon>
        <taxon>Thelazia</taxon>
    </lineage>
</organism>
<reference evidence="2 3" key="2">
    <citation type="submission" date="2018-11" db="EMBL/GenBank/DDBJ databases">
        <authorList>
            <consortium name="Pathogen Informatics"/>
        </authorList>
    </citation>
    <scope>NUCLEOTIDE SEQUENCE [LARGE SCALE GENOMIC DNA]</scope>
</reference>
<feature type="region of interest" description="Disordered" evidence="1">
    <location>
        <begin position="446"/>
        <end position="475"/>
    </location>
</feature>
<dbReference type="AlphaFoldDB" id="A0A0N5DAH8"/>
<feature type="compositionally biased region" description="Basic residues" evidence="1">
    <location>
        <begin position="446"/>
        <end position="459"/>
    </location>
</feature>
<dbReference type="OrthoDB" id="626167at2759"/>